<dbReference type="KEGG" id="dor:Desor_0980"/>
<sequence length="445" mass="48722">MIKHLNVELKNLFFSGLIILCLIVLSGCDSNQISLPDKLSLNGSESQSKLATGVLPEGTKVDDLDLSGTPVPEASAKIENWAKDKLEETRVLLYNNTEIPLALSDIGVKVDTERIIDNAKLSPGTSLSSVLTVNSLTANQELAEKLSIFNKPAKDATYTIQNDKVLVQPGENGQIVSVEQLIAQIKNTPLKEVPNRIEVPIVEVQPVVTTESIEALAFDSVIGEYSTKFLSKEKNRSANLTKAAKALDGLVLLPGEVLSFNDKIGPREPETGYKEAYVIVNGEYVQGTGGGICQVSSTLYNAALLSNLEIVERMPHAVAVKYVPPGQDATVNYPNIDFKLKNNTASLVYIRTDVQPGTLTIRILGKKTDKTVRIEGQVEKTIPYKTERRYDPKLPKGRVLREQSGSKGVIVNTWQIIRDGKGNETKKFLGRDRYAPANRILRIGT</sequence>
<dbReference type="Proteomes" id="UP000006346">
    <property type="component" value="Chromosome"/>
</dbReference>
<dbReference type="OrthoDB" id="9797191at2"/>
<gene>
    <name evidence="3" type="ordered locus">Desor_0980</name>
</gene>
<accession>G7W5K8</accession>
<keyword evidence="4" id="KW-1185">Reference proteome</keyword>
<evidence type="ECO:0000313" key="3">
    <source>
        <dbReference type="EMBL" id="AET66655.1"/>
    </source>
</evidence>
<feature type="domain" description="G5" evidence="2">
    <location>
        <begin position="367"/>
        <end position="445"/>
    </location>
</feature>
<proteinExistence type="predicted"/>
<dbReference type="Pfam" id="PF07501">
    <property type="entry name" value="G5"/>
    <property type="match status" value="1"/>
</dbReference>
<dbReference type="PATRIC" id="fig|768706.3.peg.947"/>
<dbReference type="InterPro" id="IPR011098">
    <property type="entry name" value="G5_dom"/>
</dbReference>
<dbReference type="SMART" id="SM01208">
    <property type="entry name" value="G5"/>
    <property type="match status" value="1"/>
</dbReference>
<protein>
    <submittedName>
        <fullName evidence="3">Putative vancomycin resistance protein</fullName>
    </submittedName>
</protein>
<keyword evidence="1" id="KW-0732">Signal</keyword>
<dbReference type="PROSITE" id="PS51109">
    <property type="entry name" value="G5"/>
    <property type="match status" value="1"/>
</dbReference>
<dbReference type="PROSITE" id="PS51257">
    <property type="entry name" value="PROKAR_LIPOPROTEIN"/>
    <property type="match status" value="1"/>
</dbReference>
<dbReference type="Pfam" id="PF12229">
    <property type="entry name" value="PG_binding_4"/>
    <property type="match status" value="1"/>
</dbReference>
<reference evidence="4" key="1">
    <citation type="submission" date="2011-11" db="EMBL/GenBank/DDBJ databases">
        <title>Complete sequence of Desulfosporosinus orientis DSM 765.</title>
        <authorList>
            <person name="Lucas S."/>
            <person name="Han J."/>
            <person name="Lapidus A."/>
            <person name="Cheng J.-F."/>
            <person name="Goodwin L."/>
            <person name="Pitluck S."/>
            <person name="Peters L."/>
            <person name="Ovchinnikova G."/>
            <person name="Teshima H."/>
            <person name="Detter J.C."/>
            <person name="Han C."/>
            <person name="Tapia R."/>
            <person name="Land M."/>
            <person name="Hauser L."/>
            <person name="Kyrpides N."/>
            <person name="Ivanova N."/>
            <person name="Pagani I."/>
            <person name="Pester M."/>
            <person name="Spring S."/>
            <person name="Ollivier B."/>
            <person name="Rattei T."/>
            <person name="Klenk H.-P."/>
            <person name="Wagner M."/>
            <person name="Loy A."/>
            <person name="Woyke T."/>
        </authorList>
    </citation>
    <scope>NUCLEOTIDE SEQUENCE [LARGE SCALE GENOMIC DNA]</scope>
    <source>
        <strain evidence="4">ATCC 19365 / DSM 765 / NCIMB 8382 / VKM B-1628</strain>
    </source>
</reference>
<dbReference type="eggNOG" id="COG2720">
    <property type="taxonomic scope" value="Bacteria"/>
</dbReference>
<evidence type="ECO:0000259" key="2">
    <source>
        <dbReference type="PROSITE" id="PS51109"/>
    </source>
</evidence>
<reference evidence="3 4" key="2">
    <citation type="journal article" date="2012" name="J. Bacteriol.">
        <title>Complete genome sequences of Desulfosporosinus orientis DSM765T, Desulfosporosinus youngiae DSM17734T, Desulfosporosinus meridiei DSM13257T, and Desulfosporosinus acidiphilus DSM22704T.</title>
        <authorList>
            <person name="Pester M."/>
            <person name="Brambilla E."/>
            <person name="Alazard D."/>
            <person name="Rattei T."/>
            <person name="Weinmaier T."/>
            <person name="Han J."/>
            <person name="Lucas S."/>
            <person name="Lapidus A."/>
            <person name="Cheng J.F."/>
            <person name="Goodwin L."/>
            <person name="Pitluck S."/>
            <person name="Peters L."/>
            <person name="Ovchinnikova G."/>
            <person name="Teshima H."/>
            <person name="Detter J.C."/>
            <person name="Han C.S."/>
            <person name="Tapia R."/>
            <person name="Land M.L."/>
            <person name="Hauser L."/>
            <person name="Kyrpides N.C."/>
            <person name="Ivanova N.N."/>
            <person name="Pagani I."/>
            <person name="Huntmann M."/>
            <person name="Wei C.L."/>
            <person name="Davenport K.W."/>
            <person name="Daligault H."/>
            <person name="Chain P.S."/>
            <person name="Chen A."/>
            <person name="Mavromatis K."/>
            <person name="Markowitz V."/>
            <person name="Szeto E."/>
            <person name="Mikhailova N."/>
            <person name="Pati A."/>
            <person name="Wagner M."/>
            <person name="Woyke T."/>
            <person name="Ollivier B."/>
            <person name="Klenk H.P."/>
            <person name="Spring S."/>
            <person name="Loy A."/>
        </authorList>
    </citation>
    <scope>NUCLEOTIDE SEQUENCE [LARGE SCALE GENOMIC DNA]</scope>
    <source>
        <strain evidence="4">ATCC 19365 / DSM 765 / NCIMB 8382 / VKM B-1628</strain>
    </source>
</reference>
<dbReference type="PANTHER" id="PTHR35788">
    <property type="entry name" value="EXPORTED PROTEIN-RELATED"/>
    <property type="match status" value="1"/>
</dbReference>
<evidence type="ECO:0000256" key="1">
    <source>
        <dbReference type="ARBA" id="ARBA00022729"/>
    </source>
</evidence>
<dbReference type="STRING" id="768706.Desor_0980"/>
<dbReference type="PANTHER" id="PTHR35788:SF1">
    <property type="entry name" value="EXPORTED PROTEIN"/>
    <property type="match status" value="1"/>
</dbReference>
<dbReference type="RefSeq" id="WP_014183477.1">
    <property type="nucleotide sequence ID" value="NC_016584.1"/>
</dbReference>
<dbReference type="AlphaFoldDB" id="G7W5K8"/>
<dbReference type="InterPro" id="IPR022029">
    <property type="entry name" value="YoaR-like_PG-bd"/>
</dbReference>
<name>G7W5K8_DESOD</name>
<dbReference type="HOGENOM" id="CLU_011572_2_1_9"/>
<evidence type="ECO:0000313" key="4">
    <source>
        <dbReference type="Proteomes" id="UP000006346"/>
    </source>
</evidence>
<dbReference type="InterPro" id="IPR052913">
    <property type="entry name" value="Glycopeptide_resist_protein"/>
</dbReference>
<dbReference type="InterPro" id="IPR007391">
    <property type="entry name" value="Vancomycin_resist_VanW"/>
</dbReference>
<dbReference type="Gene3D" id="2.20.230.10">
    <property type="entry name" value="Resuscitation-promoting factor rpfb"/>
    <property type="match status" value="1"/>
</dbReference>
<dbReference type="Pfam" id="PF04294">
    <property type="entry name" value="VanW"/>
    <property type="match status" value="1"/>
</dbReference>
<dbReference type="EMBL" id="CP003108">
    <property type="protein sequence ID" value="AET66655.1"/>
    <property type="molecule type" value="Genomic_DNA"/>
</dbReference>
<organism evidence="3 4">
    <name type="scientific">Desulfosporosinus orientis (strain ATCC 19365 / DSM 765 / NCIMB 8382 / VKM B-1628 / Singapore I)</name>
    <name type="common">Desulfotomaculum orientis</name>
    <dbReference type="NCBI Taxonomy" id="768706"/>
    <lineage>
        <taxon>Bacteria</taxon>
        <taxon>Bacillati</taxon>
        <taxon>Bacillota</taxon>
        <taxon>Clostridia</taxon>
        <taxon>Eubacteriales</taxon>
        <taxon>Desulfitobacteriaceae</taxon>
        <taxon>Desulfosporosinus</taxon>
    </lineage>
</organism>